<proteinExistence type="predicted"/>
<gene>
    <name evidence="1" type="ORF">PBIL07802_LOCUS31594</name>
</gene>
<evidence type="ECO:0000313" key="1">
    <source>
        <dbReference type="EMBL" id="CAE0269241.1"/>
    </source>
</evidence>
<reference evidence="1" key="1">
    <citation type="submission" date="2021-01" db="EMBL/GenBank/DDBJ databases">
        <authorList>
            <person name="Corre E."/>
            <person name="Pelletier E."/>
            <person name="Niang G."/>
            <person name="Scheremetjew M."/>
            <person name="Finn R."/>
            <person name="Kale V."/>
            <person name="Holt S."/>
            <person name="Cochrane G."/>
            <person name="Meng A."/>
            <person name="Brown T."/>
            <person name="Cohen L."/>
        </authorList>
    </citation>
    <scope>NUCLEOTIDE SEQUENCE</scope>
    <source>
        <strain evidence="1">NIES-2562</strain>
    </source>
</reference>
<organism evidence="1">
    <name type="scientific">Palpitomonas bilix</name>
    <dbReference type="NCBI Taxonomy" id="652834"/>
    <lineage>
        <taxon>Eukaryota</taxon>
        <taxon>Eukaryota incertae sedis</taxon>
    </lineage>
</organism>
<dbReference type="EMBL" id="HBIB01048027">
    <property type="protein sequence ID" value="CAE0269241.1"/>
    <property type="molecule type" value="Transcribed_RNA"/>
</dbReference>
<accession>A0A7S3GKH1</accession>
<protein>
    <submittedName>
        <fullName evidence="1">Uncharacterized protein</fullName>
    </submittedName>
</protein>
<name>A0A7S3GKH1_9EUKA</name>
<dbReference type="AlphaFoldDB" id="A0A7S3GKH1"/>
<sequence length="114" mass="12628">MLALPLPHHLDTRWHTASPLFTSSYPTHVTTRVPPPSFLIPRWLLPDTFVAGQAKHVGDSVICTQPNKVVAQLIKAKRKAVVKTRIAAVICSHHVSTPPQQLFYCLFVPILSSS</sequence>